<name>A0A448IAH0_MYCCI</name>
<organism evidence="3 4">
    <name type="scientific">Mycolicibacterium chitae</name>
    <name type="common">Mycobacterium chitae</name>
    <dbReference type="NCBI Taxonomy" id="1792"/>
    <lineage>
        <taxon>Bacteria</taxon>
        <taxon>Bacillati</taxon>
        <taxon>Actinomycetota</taxon>
        <taxon>Actinomycetes</taxon>
        <taxon>Mycobacteriales</taxon>
        <taxon>Mycobacteriaceae</taxon>
        <taxon>Mycolicibacterium</taxon>
    </lineage>
</organism>
<sequence>MFTNRAMIAASAALALTSALAVGGLTAGATADIAAPVTAISMSSGVHPTHPWGPQCWGPDGTWNPDCGPAHEPGMGHGQWGPGMGHGHGGPGMGHGHWGAMGW</sequence>
<feature type="compositionally biased region" description="Gly residues" evidence="1">
    <location>
        <begin position="75"/>
        <end position="103"/>
    </location>
</feature>
<evidence type="ECO:0000256" key="2">
    <source>
        <dbReference type="SAM" id="SignalP"/>
    </source>
</evidence>
<reference evidence="3 4" key="1">
    <citation type="submission" date="2018-12" db="EMBL/GenBank/DDBJ databases">
        <authorList>
            <consortium name="Pathogen Informatics"/>
        </authorList>
    </citation>
    <scope>NUCLEOTIDE SEQUENCE [LARGE SCALE GENOMIC DNA]</scope>
    <source>
        <strain evidence="3 4">NCTC10485</strain>
    </source>
</reference>
<dbReference type="RefSeq" id="WP_126335074.1">
    <property type="nucleotide sequence ID" value="NZ_AP022604.1"/>
</dbReference>
<feature type="signal peptide" evidence="2">
    <location>
        <begin position="1"/>
        <end position="21"/>
    </location>
</feature>
<feature type="chain" id="PRO_5039342802" evidence="2">
    <location>
        <begin position="22"/>
        <end position="103"/>
    </location>
</feature>
<proteinExistence type="predicted"/>
<dbReference type="EMBL" id="LR134355">
    <property type="protein sequence ID" value="VEG49391.1"/>
    <property type="molecule type" value="Genomic_DNA"/>
</dbReference>
<feature type="region of interest" description="Disordered" evidence="1">
    <location>
        <begin position="63"/>
        <end position="103"/>
    </location>
</feature>
<evidence type="ECO:0000313" key="3">
    <source>
        <dbReference type="EMBL" id="VEG49391.1"/>
    </source>
</evidence>
<dbReference type="AlphaFoldDB" id="A0A448IAH0"/>
<accession>A0A448IAH0</accession>
<keyword evidence="2" id="KW-0732">Signal</keyword>
<evidence type="ECO:0000256" key="1">
    <source>
        <dbReference type="SAM" id="MobiDB-lite"/>
    </source>
</evidence>
<evidence type="ECO:0000313" key="4">
    <source>
        <dbReference type="Proteomes" id="UP000282551"/>
    </source>
</evidence>
<gene>
    <name evidence="3" type="ORF">NCTC10485_03699</name>
</gene>
<dbReference type="Proteomes" id="UP000282551">
    <property type="component" value="Chromosome"/>
</dbReference>
<protein>
    <submittedName>
        <fullName evidence="3">Uncharacterized protein</fullName>
    </submittedName>
</protein>
<keyword evidence="4" id="KW-1185">Reference proteome</keyword>